<proteinExistence type="predicted"/>
<comment type="caution">
    <text evidence="1">The sequence shown here is derived from an EMBL/GenBank/DDBJ whole genome shotgun (WGS) entry which is preliminary data.</text>
</comment>
<reference evidence="2" key="1">
    <citation type="journal article" date="2016" name="Nat. Biotechnol.">
        <title>Sequencing wild and cultivated cassava and related species reveals extensive interspecific hybridization and genetic diversity.</title>
        <authorList>
            <person name="Bredeson J.V."/>
            <person name="Lyons J.B."/>
            <person name="Prochnik S.E."/>
            <person name="Wu G.A."/>
            <person name="Ha C.M."/>
            <person name="Edsinger-Gonzales E."/>
            <person name="Grimwood J."/>
            <person name="Schmutz J."/>
            <person name="Rabbi I.Y."/>
            <person name="Egesi C."/>
            <person name="Nauluvula P."/>
            <person name="Lebot V."/>
            <person name="Ndunguru J."/>
            <person name="Mkamilo G."/>
            <person name="Bart R.S."/>
            <person name="Setter T.L."/>
            <person name="Gleadow R.M."/>
            <person name="Kulakow P."/>
            <person name="Ferguson M.E."/>
            <person name="Rounsley S."/>
            <person name="Rokhsar D.S."/>
        </authorList>
    </citation>
    <scope>NUCLEOTIDE SEQUENCE [LARGE SCALE GENOMIC DNA]</scope>
    <source>
        <strain evidence="2">cv. AM560-2</strain>
    </source>
</reference>
<gene>
    <name evidence="1" type="ORF">MANES_01G209300v8</name>
</gene>
<evidence type="ECO:0000313" key="1">
    <source>
        <dbReference type="EMBL" id="KAG8663413.1"/>
    </source>
</evidence>
<dbReference type="Proteomes" id="UP000091857">
    <property type="component" value="Chromosome 1"/>
</dbReference>
<organism evidence="1 2">
    <name type="scientific">Manihot esculenta</name>
    <name type="common">Cassava</name>
    <name type="synonym">Jatropha manihot</name>
    <dbReference type="NCBI Taxonomy" id="3983"/>
    <lineage>
        <taxon>Eukaryota</taxon>
        <taxon>Viridiplantae</taxon>
        <taxon>Streptophyta</taxon>
        <taxon>Embryophyta</taxon>
        <taxon>Tracheophyta</taxon>
        <taxon>Spermatophyta</taxon>
        <taxon>Magnoliopsida</taxon>
        <taxon>eudicotyledons</taxon>
        <taxon>Gunneridae</taxon>
        <taxon>Pentapetalae</taxon>
        <taxon>rosids</taxon>
        <taxon>fabids</taxon>
        <taxon>Malpighiales</taxon>
        <taxon>Euphorbiaceae</taxon>
        <taxon>Crotonoideae</taxon>
        <taxon>Manihoteae</taxon>
        <taxon>Manihot</taxon>
    </lineage>
</organism>
<evidence type="ECO:0000313" key="2">
    <source>
        <dbReference type="Proteomes" id="UP000091857"/>
    </source>
</evidence>
<dbReference type="EMBL" id="CM004387">
    <property type="protein sequence ID" value="KAG8663413.1"/>
    <property type="molecule type" value="Genomic_DNA"/>
</dbReference>
<keyword evidence="2" id="KW-1185">Reference proteome</keyword>
<protein>
    <submittedName>
        <fullName evidence="1">Uncharacterized protein</fullName>
    </submittedName>
</protein>
<accession>A0ACB7IH58</accession>
<sequence>MLYFFGFRLKHLGHKICQQHIYGVCKPHELVSIKKKVQMEIVKTPTLMLFAAALVFLPKMEAQQFQHPLCVSQVALVNYACAMLPYIPLPPLIPPIRPLPPADPSPDDEENGHGHVDNHGHSRDQNNSQGPYRHEQGPGHGHGHEHEHEHGHKHGHGHNHSHGHGQEHRHRHRHHESHAHGNCCRWLNELDDECVCDMLVRLPSFLSRHMHTYTLYLDETCNITYACEGRLLRP</sequence>
<name>A0ACB7IH58_MANES</name>